<comment type="caution">
    <text evidence="1">The sequence shown here is derived from an EMBL/GenBank/DDBJ whole genome shotgun (WGS) entry which is preliminary data.</text>
</comment>
<sequence>MDIKAYVGSWITKDEYKQITGQDYDAVTETQPA</sequence>
<reference evidence="1 2" key="1">
    <citation type="submission" date="2023-02" db="EMBL/GenBank/DDBJ databases">
        <title>The predominant lactic acid bacteria and yeasts involved in the spontaneous fermentation of millet during the production of the traditional porridge Hausa koko in Ghana.</title>
        <authorList>
            <person name="Atter A."/>
            <person name="Diaz M."/>
        </authorList>
    </citation>
    <scope>NUCLEOTIDE SEQUENCE [LARGE SCALE GENOMIC DNA]</scope>
    <source>
        <strain evidence="1 2">FI11552</strain>
    </source>
</reference>
<evidence type="ECO:0000313" key="1">
    <source>
        <dbReference type="EMBL" id="MEE6701929.1"/>
    </source>
</evidence>
<dbReference type="InterPro" id="IPR010022">
    <property type="entry name" value="XkdX"/>
</dbReference>
<proteinExistence type="predicted"/>
<dbReference type="RefSeq" id="WP_331192617.1">
    <property type="nucleotide sequence ID" value="NZ_JAQSEO010000049.1"/>
</dbReference>
<gene>
    <name evidence="1" type="ORF">PS396_09210</name>
</gene>
<dbReference type="Pfam" id="PF09693">
    <property type="entry name" value="Phage_XkdX"/>
    <property type="match status" value="1"/>
</dbReference>
<keyword evidence="2" id="KW-1185">Reference proteome</keyword>
<organism evidence="1 2">
    <name type="scientific">Limosilactobacillus pontis</name>
    <dbReference type="NCBI Taxonomy" id="35787"/>
    <lineage>
        <taxon>Bacteria</taxon>
        <taxon>Bacillati</taxon>
        <taxon>Bacillota</taxon>
        <taxon>Bacilli</taxon>
        <taxon>Lactobacillales</taxon>
        <taxon>Lactobacillaceae</taxon>
        <taxon>Limosilactobacillus</taxon>
    </lineage>
</organism>
<name>A0ABU7SV58_9LACO</name>
<accession>A0ABU7SV58</accession>
<dbReference type="EMBL" id="JAQSFA010000050">
    <property type="protein sequence ID" value="MEE6701929.1"/>
    <property type="molecule type" value="Genomic_DNA"/>
</dbReference>
<protein>
    <submittedName>
        <fullName evidence="1">XkdX family protein</fullName>
    </submittedName>
</protein>
<evidence type="ECO:0000313" key="2">
    <source>
        <dbReference type="Proteomes" id="UP001335665"/>
    </source>
</evidence>
<dbReference type="Proteomes" id="UP001335665">
    <property type="component" value="Unassembled WGS sequence"/>
</dbReference>